<dbReference type="AlphaFoldDB" id="D7DUI9"/>
<dbReference type="KEGG" id="mvo:Mvol_1142"/>
<proteinExistence type="predicted"/>
<evidence type="ECO:0000313" key="1">
    <source>
        <dbReference type="EMBL" id="ADI36799.1"/>
    </source>
</evidence>
<dbReference type="HOGENOM" id="CLU_3094171_0_0_2"/>
<protein>
    <submittedName>
        <fullName evidence="1">Uncharacterized protein</fullName>
    </submittedName>
</protein>
<dbReference type="STRING" id="456320.Mvol_1142"/>
<sequence length="51" mass="5815">MFLMKNNDKSLSFTIINNDKLCKSIFNLNYILVDIIADIGVNGEYLGILYV</sequence>
<gene>
    <name evidence="1" type="ordered locus">Mvol_1142</name>
</gene>
<accession>D7DUI9</accession>
<dbReference type="Proteomes" id="UP000007722">
    <property type="component" value="Chromosome"/>
</dbReference>
<reference evidence="1 2" key="1">
    <citation type="submission" date="2010-05" db="EMBL/GenBank/DDBJ databases">
        <title>Complete sequence of Methanococcus voltae A3.</title>
        <authorList>
            <consortium name="US DOE Joint Genome Institute"/>
            <person name="Lucas S."/>
            <person name="Copeland A."/>
            <person name="Lapidus A."/>
            <person name="Cheng J.-F."/>
            <person name="Bruce D."/>
            <person name="Goodwin L."/>
            <person name="Pitluck S."/>
            <person name="Lowry S."/>
            <person name="Clum A."/>
            <person name="Land M."/>
            <person name="Hauser L."/>
            <person name="Kyrpides N."/>
            <person name="Mikhailova N."/>
            <person name="Whitman W.B."/>
            <person name="Woyke T."/>
        </authorList>
    </citation>
    <scope>NUCLEOTIDE SEQUENCE [LARGE SCALE GENOMIC DNA]</scope>
    <source>
        <strain evidence="2">ATCC BAA-1334 / A3</strain>
    </source>
</reference>
<dbReference type="EMBL" id="CP002057">
    <property type="protein sequence ID" value="ADI36799.1"/>
    <property type="molecule type" value="Genomic_DNA"/>
</dbReference>
<keyword evidence="2" id="KW-1185">Reference proteome</keyword>
<evidence type="ECO:0000313" key="2">
    <source>
        <dbReference type="Proteomes" id="UP000007722"/>
    </source>
</evidence>
<dbReference type="InParanoid" id="D7DUI9"/>
<name>D7DUI9_METV3</name>
<organism evidence="1 2">
    <name type="scientific">Methanococcus voltae (strain ATCC BAA-1334 / A3)</name>
    <dbReference type="NCBI Taxonomy" id="456320"/>
    <lineage>
        <taxon>Archaea</taxon>
        <taxon>Methanobacteriati</taxon>
        <taxon>Methanobacteriota</taxon>
        <taxon>Methanomada group</taxon>
        <taxon>Methanococci</taxon>
        <taxon>Methanococcales</taxon>
        <taxon>Methanococcaceae</taxon>
        <taxon>Methanococcus</taxon>
    </lineage>
</organism>